<keyword evidence="2" id="KW-0812">Transmembrane</keyword>
<feature type="transmembrane region" description="Helical" evidence="2">
    <location>
        <begin position="147"/>
        <end position="178"/>
    </location>
</feature>
<evidence type="ECO:0000313" key="4">
    <source>
        <dbReference type="Proteomes" id="UP000813461"/>
    </source>
</evidence>
<dbReference type="OrthoDB" id="3779192at2759"/>
<comment type="caution">
    <text evidence="3">The sequence shown here is derived from an EMBL/GenBank/DDBJ whole genome shotgun (WGS) entry which is preliminary data.</text>
</comment>
<keyword evidence="2" id="KW-1133">Transmembrane helix</keyword>
<evidence type="ECO:0000256" key="2">
    <source>
        <dbReference type="SAM" id="Phobius"/>
    </source>
</evidence>
<dbReference type="EMBL" id="JAGMVJ010000004">
    <property type="protein sequence ID" value="KAH7091338.1"/>
    <property type="molecule type" value="Genomic_DNA"/>
</dbReference>
<evidence type="ECO:0000256" key="1">
    <source>
        <dbReference type="SAM" id="MobiDB-lite"/>
    </source>
</evidence>
<organism evidence="3 4">
    <name type="scientific">Paraphoma chrysanthemicola</name>
    <dbReference type="NCBI Taxonomy" id="798071"/>
    <lineage>
        <taxon>Eukaryota</taxon>
        <taxon>Fungi</taxon>
        <taxon>Dikarya</taxon>
        <taxon>Ascomycota</taxon>
        <taxon>Pezizomycotina</taxon>
        <taxon>Dothideomycetes</taxon>
        <taxon>Pleosporomycetidae</taxon>
        <taxon>Pleosporales</taxon>
        <taxon>Pleosporineae</taxon>
        <taxon>Phaeosphaeriaceae</taxon>
        <taxon>Paraphoma</taxon>
    </lineage>
</organism>
<dbReference type="Proteomes" id="UP000813461">
    <property type="component" value="Unassembled WGS sequence"/>
</dbReference>
<protein>
    <submittedName>
        <fullName evidence="3">Uncharacterized protein</fullName>
    </submittedName>
</protein>
<dbReference type="AlphaFoldDB" id="A0A8K0W181"/>
<keyword evidence="4" id="KW-1185">Reference proteome</keyword>
<keyword evidence="2" id="KW-0472">Membrane</keyword>
<evidence type="ECO:0000313" key="3">
    <source>
        <dbReference type="EMBL" id="KAH7091338.1"/>
    </source>
</evidence>
<sequence>MGVGSKVLMGLRVIALVAALAVVGLGAWSKFIIHDVEIRGTSVLSQLQPKPNDADIWRVFFDAVANGTTRVWISIASASIAFLTGLLLILSFALRRLEMPASVRVPLELLFMSAMAVAFGCLLSLAINLNAFGITRLETSGSADLTTFAMIIPLSRALVVTAGSGCIILLGTTITSMVQACMRMRSKESCSFEPTASALGMGYGYNALVPPVARSRPPTIYDPRKPMPNTLERMPETDEEKALVEPIAGSRRVDSGISQSDDEHIDFEKEETWPLNPKKSERVAPIRPARPWSEVPK</sequence>
<feature type="region of interest" description="Disordered" evidence="1">
    <location>
        <begin position="216"/>
        <end position="297"/>
    </location>
</feature>
<accession>A0A8K0W181</accession>
<name>A0A8K0W181_9PLEO</name>
<feature type="transmembrane region" description="Helical" evidence="2">
    <location>
        <begin position="71"/>
        <end position="94"/>
    </location>
</feature>
<proteinExistence type="predicted"/>
<gene>
    <name evidence="3" type="ORF">FB567DRAFT_272314</name>
</gene>
<feature type="transmembrane region" description="Helical" evidence="2">
    <location>
        <begin position="106"/>
        <end position="127"/>
    </location>
</feature>
<feature type="compositionally biased region" description="Basic and acidic residues" evidence="1">
    <location>
        <begin position="266"/>
        <end position="284"/>
    </location>
</feature>
<feature type="compositionally biased region" description="Basic and acidic residues" evidence="1">
    <location>
        <begin position="233"/>
        <end position="243"/>
    </location>
</feature>
<reference evidence="3" key="1">
    <citation type="journal article" date="2021" name="Nat. Commun.">
        <title>Genetic determinants of endophytism in the Arabidopsis root mycobiome.</title>
        <authorList>
            <person name="Mesny F."/>
            <person name="Miyauchi S."/>
            <person name="Thiergart T."/>
            <person name="Pickel B."/>
            <person name="Atanasova L."/>
            <person name="Karlsson M."/>
            <person name="Huettel B."/>
            <person name="Barry K.W."/>
            <person name="Haridas S."/>
            <person name="Chen C."/>
            <person name="Bauer D."/>
            <person name="Andreopoulos W."/>
            <person name="Pangilinan J."/>
            <person name="LaButti K."/>
            <person name="Riley R."/>
            <person name="Lipzen A."/>
            <person name="Clum A."/>
            <person name="Drula E."/>
            <person name="Henrissat B."/>
            <person name="Kohler A."/>
            <person name="Grigoriev I.V."/>
            <person name="Martin F.M."/>
            <person name="Hacquard S."/>
        </authorList>
    </citation>
    <scope>NUCLEOTIDE SEQUENCE</scope>
    <source>
        <strain evidence="3">MPI-SDFR-AT-0120</strain>
    </source>
</reference>
<feature type="transmembrane region" description="Helical" evidence="2">
    <location>
        <begin position="7"/>
        <end position="28"/>
    </location>
</feature>